<proteinExistence type="predicted"/>
<accession>A0A9N8YQP7</accession>
<evidence type="ECO:0000256" key="1">
    <source>
        <dbReference type="SAM" id="Phobius"/>
    </source>
</evidence>
<dbReference type="Gene3D" id="1.10.8.10">
    <property type="entry name" value="DNA helicase RuvA subunit, C-terminal domain"/>
    <property type="match status" value="1"/>
</dbReference>
<protein>
    <submittedName>
        <fullName evidence="3">13273_t:CDS:1</fullName>
    </submittedName>
</protein>
<dbReference type="Proteomes" id="UP000789570">
    <property type="component" value="Unassembled WGS sequence"/>
</dbReference>
<gene>
    <name evidence="3" type="ORF">FCALED_LOCUS436</name>
</gene>
<organism evidence="3 4">
    <name type="scientific">Funneliformis caledonium</name>
    <dbReference type="NCBI Taxonomy" id="1117310"/>
    <lineage>
        <taxon>Eukaryota</taxon>
        <taxon>Fungi</taxon>
        <taxon>Fungi incertae sedis</taxon>
        <taxon>Mucoromycota</taxon>
        <taxon>Glomeromycotina</taxon>
        <taxon>Glomeromycetes</taxon>
        <taxon>Glomerales</taxon>
        <taxon>Glomeraceae</taxon>
        <taxon>Funneliformis</taxon>
    </lineage>
</organism>
<keyword evidence="1" id="KW-0472">Membrane</keyword>
<feature type="transmembrane region" description="Helical" evidence="1">
    <location>
        <begin position="74"/>
        <end position="92"/>
    </location>
</feature>
<dbReference type="AlphaFoldDB" id="A0A9N8YQP7"/>
<dbReference type="InterPro" id="IPR009060">
    <property type="entry name" value="UBA-like_sf"/>
</dbReference>
<keyword evidence="1" id="KW-1133">Transmembrane helix</keyword>
<reference evidence="3" key="1">
    <citation type="submission" date="2021-06" db="EMBL/GenBank/DDBJ databases">
        <authorList>
            <person name="Kallberg Y."/>
            <person name="Tangrot J."/>
            <person name="Rosling A."/>
        </authorList>
    </citation>
    <scope>NUCLEOTIDE SEQUENCE</scope>
    <source>
        <strain evidence="3">UK204</strain>
    </source>
</reference>
<feature type="transmembrane region" description="Helical" evidence="1">
    <location>
        <begin position="125"/>
        <end position="142"/>
    </location>
</feature>
<dbReference type="EMBL" id="CAJVPQ010000042">
    <property type="protein sequence ID" value="CAG8439836.1"/>
    <property type="molecule type" value="Genomic_DNA"/>
</dbReference>
<evidence type="ECO:0000259" key="2">
    <source>
        <dbReference type="PROSITE" id="PS51140"/>
    </source>
</evidence>
<dbReference type="OrthoDB" id="272778at2759"/>
<dbReference type="InterPro" id="IPR003892">
    <property type="entry name" value="CUE"/>
</dbReference>
<feature type="transmembrane region" description="Helical" evidence="1">
    <location>
        <begin position="49"/>
        <end position="68"/>
    </location>
</feature>
<keyword evidence="4" id="KW-1185">Reference proteome</keyword>
<dbReference type="GO" id="GO:0043130">
    <property type="term" value="F:ubiquitin binding"/>
    <property type="evidence" value="ECO:0007669"/>
    <property type="project" value="InterPro"/>
</dbReference>
<evidence type="ECO:0000313" key="3">
    <source>
        <dbReference type="EMBL" id="CAG8439836.1"/>
    </source>
</evidence>
<comment type="caution">
    <text evidence="3">The sequence shown here is derived from an EMBL/GenBank/DDBJ whole genome shotgun (WGS) entry which is preliminary data.</text>
</comment>
<name>A0A9N8YQP7_9GLOM</name>
<dbReference type="SUPFAM" id="SSF46934">
    <property type="entry name" value="UBA-like"/>
    <property type="match status" value="1"/>
</dbReference>
<sequence length="253" mass="27939">MSTASGSQTGFHNAPVTKGLLICIGGCSLAAYLLDIRSSFHLQLSQNEAFLFVSSALSTILEVGALAIGKRFGVTFMPAGPYGFIFATLYQYNRIIPFTYQYRAFGYMYCLGVIPFLYFQYPSSIVAGICGLLVGAIYRSGFLKLNKLRFPGFISRFFSRFILPLLSTPPPGRSSSLALDHAQAAQQERVIRRHVPAQAPSQHVTRQPAINEDNIANLRDMFPQSSQEAITLALLSSDNDINRAIQFLLDYNS</sequence>
<feature type="transmembrane region" description="Helical" evidence="1">
    <location>
        <begin position="19"/>
        <end position="37"/>
    </location>
</feature>
<evidence type="ECO:0000313" key="4">
    <source>
        <dbReference type="Proteomes" id="UP000789570"/>
    </source>
</evidence>
<keyword evidence="1" id="KW-0812">Transmembrane</keyword>
<dbReference type="PROSITE" id="PS51140">
    <property type="entry name" value="CUE"/>
    <property type="match status" value="1"/>
</dbReference>
<feature type="domain" description="CUE" evidence="2">
    <location>
        <begin position="210"/>
        <end position="253"/>
    </location>
</feature>